<dbReference type="Proteomes" id="UP001596915">
    <property type="component" value="Unassembled WGS sequence"/>
</dbReference>
<protein>
    <submittedName>
        <fullName evidence="1">Uncharacterized protein</fullName>
    </submittedName>
</protein>
<name>A0ABW2X8R3_9ACTN</name>
<gene>
    <name evidence="1" type="ORF">ACFQ2K_46405</name>
</gene>
<proteinExistence type="predicted"/>
<dbReference type="EMBL" id="JBHTGL010000008">
    <property type="protein sequence ID" value="MFD0628951.1"/>
    <property type="molecule type" value="Genomic_DNA"/>
</dbReference>
<evidence type="ECO:0000313" key="2">
    <source>
        <dbReference type="Proteomes" id="UP001596915"/>
    </source>
</evidence>
<reference evidence="2" key="1">
    <citation type="journal article" date="2019" name="Int. J. Syst. Evol. Microbiol.">
        <title>The Global Catalogue of Microorganisms (GCM) 10K type strain sequencing project: providing services to taxonomists for standard genome sequencing and annotation.</title>
        <authorList>
            <consortium name="The Broad Institute Genomics Platform"/>
            <consortium name="The Broad Institute Genome Sequencing Center for Infectious Disease"/>
            <person name="Wu L."/>
            <person name="Ma J."/>
        </authorList>
    </citation>
    <scope>NUCLEOTIDE SEQUENCE [LARGE SCALE GENOMIC DNA]</scope>
    <source>
        <strain evidence="2">JCM 12607</strain>
    </source>
</reference>
<accession>A0ABW2X8R3</accession>
<evidence type="ECO:0000313" key="1">
    <source>
        <dbReference type="EMBL" id="MFD0628951.1"/>
    </source>
</evidence>
<keyword evidence="2" id="KW-1185">Reference proteome</keyword>
<organism evidence="1 2">
    <name type="scientific">Streptomyces sanglieri</name>
    <dbReference type="NCBI Taxonomy" id="193460"/>
    <lineage>
        <taxon>Bacteria</taxon>
        <taxon>Bacillati</taxon>
        <taxon>Actinomycetota</taxon>
        <taxon>Actinomycetes</taxon>
        <taxon>Kitasatosporales</taxon>
        <taxon>Streptomycetaceae</taxon>
        <taxon>Streptomyces</taxon>
    </lineage>
</organism>
<sequence>MQGLVLRRGQPLMTVVLSGAKGGAALEEARQELPRVGLQLPRDAYRTGHLDSKGSSVSVTEGRVEPYLPCTLCLVPDRIDVLRIPCVGVGG</sequence>
<comment type="caution">
    <text evidence="1">The sequence shown here is derived from an EMBL/GenBank/DDBJ whole genome shotgun (WGS) entry which is preliminary data.</text>
</comment>